<evidence type="ECO:0000313" key="3">
    <source>
        <dbReference type="EMBL" id="CAB5125700.1"/>
    </source>
</evidence>
<dbReference type="EMBL" id="CAFBRX010000095">
    <property type="protein sequence ID" value="CAB5125700.1"/>
    <property type="molecule type" value="Genomic_DNA"/>
</dbReference>
<dbReference type="AlphaFoldDB" id="A0A6J6AZP9"/>
<protein>
    <submittedName>
        <fullName evidence="1">Unannotated protein</fullName>
    </submittedName>
</protein>
<evidence type="ECO:0000313" key="1">
    <source>
        <dbReference type="EMBL" id="CAB4531768.1"/>
    </source>
</evidence>
<reference evidence="1" key="1">
    <citation type="submission" date="2020-05" db="EMBL/GenBank/DDBJ databases">
        <authorList>
            <person name="Chiriac C."/>
            <person name="Salcher M."/>
            <person name="Ghai R."/>
            <person name="Kavagutti S V."/>
        </authorList>
    </citation>
    <scope>NUCLEOTIDE SEQUENCE</scope>
</reference>
<organism evidence="1">
    <name type="scientific">freshwater metagenome</name>
    <dbReference type="NCBI Taxonomy" id="449393"/>
    <lineage>
        <taxon>unclassified sequences</taxon>
        <taxon>metagenomes</taxon>
        <taxon>ecological metagenomes</taxon>
    </lineage>
</organism>
<evidence type="ECO:0000313" key="2">
    <source>
        <dbReference type="EMBL" id="CAB4595061.1"/>
    </source>
</evidence>
<sequence length="89" mass="10349">MSDVQTSHEPARAHVRIVFLGPVSPHWDIVGDFGDRTVIEEFRTRALARLVLLPYTDPQFKRNRERIARDGERENVTVEWDLGFDEDLS</sequence>
<dbReference type="EMBL" id="CAEZSL010000001">
    <property type="protein sequence ID" value="CAB4531768.1"/>
    <property type="molecule type" value="Genomic_DNA"/>
</dbReference>
<accession>A0A6J6AZP9</accession>
<name>A0A6J6AZP9_9ZZZZ</name>
<gene>
    <name evidence="1" type="ORF">UFOPK1421_00010</name>
    <name evidence="2" type="ORF">UFOPK1820_00365</name>
    <name evidence="3" type="ORF">UFOPK4422_00985</name>
</gene>
<dbReference type="EMBL" id="CAEZUK010000039">
    <property type="protein sequence ID" value="CAB4595061.1"/>
    <property type="molecule type" value="Genomic_DNA"/>
</dbReference>
<proteinExistence type="predicted"/>